<dbReference type="AlphaFoldDB" id="A0AAW6BZ89"/>
<dbReference type="InterPro" id="IPR010093">
    <property type="entry name" value="SinI_DNA-bd"/>
</dbReference>
<sequence>MTRPTSFDDLPLVMTIEDVAEILQVSKSTTYQLARSEQLRSIHVGQRLRILRTDFVAYLTGGIPYPECQPCFADLPLLLTVPDLQPILRLGRNSVLELIHTEQIRCIRVSHQIRVLKHELQLFLLGGQDSYKNDLLSPPPCVYDTCTRPGRTEGGV</sequence>
<comment type="caution">
    <text evidence="2">The sequence shown here is derived from an EMBL/GenBank/DDBJ whole genome shotgun (WGS) entry which is preliminary data.</text>
</comment>
<dbReference type="Pfam" id="PF12728">
    <property type="entry name" value="HTH_17"/>
    <property type="match status" value="1"/>
</dbReference>
<proteinExistence type="predicted"/>
<organism evidence="2 3">
    <name type="scientific">Flavonifractor plautii</name>
    <name type="common">Fusobacterium plautii</name>
    <dbReference type="NCBI Taxonomy" id="292800"/>
    <lineage>
        <taxon>Bacteria</taxon>
        <taxon>Bacillati</taxon>
        <taxon>Bacillota</taxon>
        <taxon>Clostridia</taxon>
        <taxon>Eubacteriales</taxon>
        <taxon>Oscillospiraceae</taxon>
        <taxon>Flavonifractor</taxon>
    </lineage>
</organism>
<accession>A0AAW6BZ89</accession>
<dbReference type="NCBIfam" id="TIGR01764">
    <property type="entry name" value="excise"/>
    <property type="match status" value="1"/>
</dbReference>
<dbReference type="GO" id="GO:0003677">
    <property type="term" value="F:DNA binding"/>
    <property type="evidence" value="ECO:0007669"/>
    <property type="project" value="InterPro"/>
</dbReference>
<dbReference type="Proteomes" id="UP001211006">
    <property type="component" value="Unassembled WGS sequence"/>
</dbReference>
<protein>
    <submittedName>
        <fullName evidence="2">Helix-turn-helix domain-containing protein</fullName>
    </submittedName>
</protein>
<name>A0AAW6BZ89_FLAPL</name>
<gene>
    <name evidence="2" type="ORF">PND83_00105</name>
</gene>
<evidence type="ECO:0000313" key="2">
    <source>
        <dbReference type="EMBL" id="MDB7904378.1"/>
    </source>
</evidence>
<reference evidence="2" key="1">
    <citation type="submission" date="2023-01" db="EMBL/GenBank/DDBJ databases">
        <title>Human gut microbiome strain richness.</title>
        <authorList>
            <person name="Chen-Liaw A."/>
        </authorList>
    </citation>
    <scope>NUCLEOTIDE SEQUENCE</scope>
    <source>
        <strain evidence="2">2225st1_A6_2225SCRN_200828</strain>
    </source>
</reference>
<dbReference type="EMBL" id="JAQLWO010000001">
    <property type="protein sequence ID" value="MDB7904378.1"/>
    <property type="molecule type" value="Genomic_DNA"/>
</dbReference>
<dbReference type="InterPro" id="IPR041657">
    <property type="entry name" value="HTH_17"/>
</dbReference>
<dbReference type="RefSeq" id="WP_148341204.1">
    <property type="nucleotide sequence ID" value="NZ_CAXUMB010000032.1"/>
</dbReference>
<evidence type="ECO:0000259" key="1">
    <source>
        <dbReference type="Pfam" id="PF12728"/>
    </source>
</evidence>
<feature type="domain" description="Helix-turn-helix" evidence="1">
    <location>
        <begin position="13"/>
        <end position="60"/>
    </location>
</feature>
<evidence type="ECO:0000313" key="3">
    <source>
        <dbReference type="Proteomes" id="UP001211006"/>
    </source>
</evidence>